<evidence type="ECO:0000313" key="7">
    <source>
        <dbReference type="EMBL" id="CCQ90877.1"/>
    </source>
</evidence>
<feature type="modified residue" description="4-aspartylphosphate" evidence="4">
    <location>
        <position position="67"/>
    </location>
</feature>
<dbReference type="PANTHER" id="PTHR43547">
    <property type="entry name" value="TWO-COMPONENT HISTIDINE KINASE"/>
    <property type="match status" value="1"/>
</dbReference>
<dbReference type="Gene3D" id="3.30.565.10">
    <property type="entry name" value="Histidine kinase-like ATPase, C-terminal domain"/>
    <property type="match status" value="1"/>
</dbReference>
<keyword evidence="7" id="KW-0418">Kinase</keyword>
<dbReference type="AlphaFoldDB" id="M1YYT1"/>
<dbReference type="InterPro" id="IPR005467">
    <property type="entry name" value="His_kinase_dom"/>
</dbReference>
<protein>
    <recommendedName>
        <fullName evidence="2">histidine kinase</fullName>
        <ecNumber evidence="2">2.7.13.3</ecNumber>
    </recommendedName>
</protein>
<dbReference type="SMART" id="SM00448">
    <property type="entry name" value="REC"/>
    <property type="match status" value="1"/>
</dbReference>
<dbReference type="Pfam" id="PF00072">
    <property type="entry name" value="Response_reg"/>
    <property type="match status" value="1"/>
</dbReference>
<comment type="catalytic activity">
    <reaction evidence="1">
        <text>ATP + protein L-histidine = ADP + protein N-phospho-L-histidine.</text>
        <dbReference type="EC" id="2.7.13.3"/>
    </reaction>
</comment>
<dbReference type="SUPFAM" id="SSF47384">
    <property type="entry name" value="Homodimeric domain of signal transducing histidine kinase"/>
    <property type="match status" value="1"/>
</dbReference>
<dbReference type="EMBL" id="CAQJ01000051">
    <property type="protein sequence ID" value="CCQ90877.1"/>
    <property type="molecule type" value="Genomic_DNA"/>
</dbReference>
<dbReference type="Pfam" id="PF00512">
    <property type="entry name" value="HisKA"/>
    <property type="match status" value="1"/>
</dbReference>
<dbReference type="STRING" id="1266370.NITGR_460006"/>
<dbReference type="SMART" id="SM00388">
    <property type="entry name" value="HisKA"/>
    <property type="match status" value="1"/>
</dbReference>
<evidence type="ECO:0000256" key="3">
    <source>
        <dbReference type="ARBA" id="ARBA00022553"/>
    </source>
</evidence>
<dbReference type="RefSeq" id="WP_005008967.1">
    <property type="nucleotide sequence ID" value="NZ_HG422173.1"/>
</dbReference>
<organism evidence="7 8">
    <name type="scientific">Nitrospina gracilis (strain 3/211)</name>
    <dbReference type="NCBI Taxonomy" id="1266370"/>
    <lineage>
        <taxon>Bacteria</taxon>
        <taxon>Pseudomonadati</taxon>
        <taxon>Nitrospinota/Tectimicrobiota group</taxon>
        <taxon>Nitrospinota</taxon>
        <taxon>Nitrospinia</taxon>
        <taxon>Nitrospinales</taxon>
        <taxon>Nitrospinaceae</taxon>
        <taxon>Nitrospina</taxon>
    </lineage>
</organism>
<evidence type="ECO:0000259" key="5">
    <source>
        <dbReference type="PROSITE" id="PS50109"/>
    </source>
</evidence>
<dbReference type="InterPro" id="IPR003594">
    <property type="entry name" value="HATPase_dom"/>
</dbReference>
<feature type="domain" description="Histidine kinase" evidence="5">
    <location>
        <begin position="183"/>
        <end position="393"/>
    </location>
</feature>
<comment type="caution">
    <text evidence="7">The sequence shown here is derived from an EMBL/GenBank/DDBJ whole genome shotgun (WGS) entry which is preliminary data.</text>
</comment>
<dbReference type="PROSITE" id="PS50110">
    <property type="entry name" value="RESPONSE_REGULATORY"/>
    <property type="match status" value="1"/>
</dbReference>
<dbReference type="InParanoid" id="M1YYT1"/>
<dbReference type="PANTHER" id="PTHR43547:SF2">
    <property type="entry name" value="HYBRID SIGNAL TRANSDUCTION HISTIDINE KINASE C"/>
    <property type="match status" value="1"/>
</dbReference>
<dbReference type="HOGENOM" id="CLU_000445_114_72_0"/>
<dbReference type="SMART" id="SM00387">
    <property type="entry name" value="HATPase_c"/>
    <property type="match status" value="1"/>
</dbReference>
<reference evidence="7 8" key="1">
    <citation type="journal article" date="2013" name="Front. Microbiol.">
        <title>The genome of Nitrospina gracilis illuminates the metabolism and evolution of the major marine nitrite oxidizer.</title>
        <authorList>
            <person name="Luecker S."/>
            <person name="Nowka B."/>
            <person name="Rattei T."/>
            <person name="Spieck E."/>
            <person name="and Daims H."/>
        </authorList>
    </citation>
    <scope>NUCLEOTIDE SEQUENCE [LARGE SCALE GENOMIC DNA]</scope>
    <source>
        <strain evidence="7 8">3/211</strain>
    </source>
</reference>
<dbReference type="InterPro" id="IPR003661">
    <property type="entry name" value="HisK_dim/P_dom"/>
</dbReference>
<dbReference type="SUPFAM" id="SSF52172">
    <property type="entry name" value="CheY-like"/>
    <property type="match status" value="1"/>
</dbReference>
<keyword evidence="3 4" id="KW-0597">Phosphoprotein</keyword>
<evidence type="ECO:0000256" key="4">
    <source>
        <dbReference type="PROSITE-ProRule" id="PRU00169"/>
    </source>
</evidence>
<dbReference type="Gene3D" id="1.10.287.130">
    <property type="match status" value="1"/>
</dbReference>
<dbReference type="Pfam" id="PF02518">
    <property type="entry name" value="HATPase_c"/>
    <property type="match status" value="1"/>
</dbReference>
<dbReference type="InterPro" id="IPR036890">
    <property type="entry name" value="HATPase_C_sf"/>
</dbReference>
<dbReference type="InterPro" id="IPR036097">
    <property type="entry name" value="HisK_dim/P_sf"/>
</dbReference>
<dbReference type="EC" id="2.7.13.3" evidence="2"/>
<evidence type="ECO:0000313" key="8">
    <source>
        <dbReference type="Proteomes" id="UP000011704"/>
    </source>
</evidence>
<keyword evidence="8" id="KW-1185">Reference proteome</keyword>
<name>M1YYT1_NITG3</name>
<dbReference type="CDD" id="cd00082">
    <property type="entry name" value="HisKA"/>
    <property type="match status" value="1"/>
</dbReference>
<dbReference type="Gene3D" id="3.40.50.2300">
    <property type="match status" value="1"/>
</dbReference>
<dbReference type="InterPro" id="IPR004358">
    <property type="entry name" value="Sig_transdc_His_kin-like_C"/>
</dbReference>
<dbReference type="GO" id="GO:0000155">
    <property type="term" value="F:phosphorelay sensor kinase activity"/>
    <property type="evidence" value="ECO:0007669"/>
    <property type="project" value="InterPro"/>
</dbReference>
<evidence type="ECO:0000256" key="1">
    <source>
        <dbReference type="ARBA" id="ARBA00000085"/>
    </source>
</evidence>
<dbReference type="CDD" id="cd17551">
    <property type="entry name" value="REC_RpfG-like"/>
    <property type="match status" value="1"/>
</dbReference>
<accession>M1YYT1</accession>
<dbReference type="Proteomes" id="UP000011704">
    <property type="component" value="Unassembled WGS sequence"/>
</dbReference>
<dbReference type="PRINTS" id="PR00344">
    <property type="entry name" value="BCTRLSENSOR"/>
</dbReference>
<dbReference type="InterPro" id="IPR011006">
    <property type="entry name" value="CheY-like_superfamily"/>
</dbReference>
<dbReference type="SUPFAM" id="SSF55874">
    <property type="entry name" value="ATPase domain of HSP90 chaperone/DNA topoisomerase II/histidine kinase"/>
    <property type="match status" value="1"/>
</dbReference>
<proteinExistence type="predicted"/>
<dbReference type="PROSITE" id="PS50109">
    <property type="entry name" value="HIS_KIN"/>
    <property type="match status" value="1"/>
</dbReference>
<gene>
    <name evidence="7" type="ORF">NITGR_460006</name>
</gene>
<keyword evidence="7" id="KW-0808">Transferase</keyword>
<dbReference type="InterPro" id="IPR001789">
    <property type="entry name" value="Sig_transdc_resp-reg_receiver"/>
</dbReference>
<dbReference type="OrthoDB" id="260274at2"/>
<feature type="domain" description="Response regulatory" evidence="6">
    <location>
        <begin position="17"/>
        <end position="134"/>
    </location>
</feature>
<sequence length="405" mass="45323">MKMGAGVVTAEDIMASKILIVDDELTNVQLLEKVLQHEGYANFQSITDPRKAIPKYQSFQPDLVLLDLNMPEIDGFEIMEQLKEIEKESYLPVLVLTAQADLNTRLRALRMGARDYVNKPFDISEICSRIRNILEVRRLHNQIRKQNEILEEKVRERTAAMIAYHQQLMHVEKLSAVGKLAASIAHEINNPLLGVRNILEQIQDGTQLNEDLKSLADLAVRETTRVMDLATRLKQFYRPSTGKSVPLDMHQVFDDMMALAMKNFQSKKIKIVKKYADELPPVLGVEDQVKQVALNLLQNAEEAIHQENGTIHINTATDGKHVTVEIEDTGCGIEKEAIPKIFEPFYTTKSEVKGTGLGLSVSYGIVQKHGGTIECDSTPGQGTRFTLKFPVSQNGPVAGKNEKPG</sequence>
<evidence type="ECO:0000256" key="2">
    <source>
        <dbReference type="ARBA" id="ARBA00012438"/>
    </source>
</evidence>
<evidence type="ECO:0000259" key="6">
    <source>
        <dbReference type="PROSITE" id="PS50110"/>
    </source>
</evidence>